<keyword evidence="3" id="KW-1185">Reference proteome</keyword>
<evidence type="ECO:0000313" key="3">
    <source>
        <dbReference type="Proteomes" id="UP000239352"/>
    </source>
</evidence>
<evidence type="ECO:0000256" key="1">
    <source>
        <dbReference type="SAM" id="SignalP"/>
    </source>
</evidence>
<reference evidence="2 3" key="1">
    <citation type="submission" date="2018-03" db="EMBL/GenBank/DDBJ databases">
        <title>Actinopolyspora mortivallis from Sahara, screening for active biomolecules.</title>
        <authorList>
            <person name="Selama O."/>
            <person name="Wellington E.M.H."/>
            <person name="Hacene H."/>
        </authorList>
    </citation>
    <scope>NUCLEOTIDE SEQUENCE [LARGE SCALE GENOMIC DNA]</scope>
    <source>
        <strain evidence="2 3">M5A</strain>
    </source>
</reference>
<keyword evidence="1" id="KW-0732">Signal</keyword>
<organism evidence="2 3">
    <name type="scientific">Actinopolyspora mortivallis</name>
    <dbReference type="NCBI Taxonomy" id="33906"/>
    <lineage>
        <taxon>Bacteria</taxon>
        <taxon>Bacillati</taxon>
        <taxon>Actinomycetota</taxon>
        <taxon>Actinomycetes</taxon>
        <taxon>Actinopolysporales</taxon>
        <taxon>Actinopolysporaceae</taxon>
        <taxon>Actinopolyspora</taxon>
    </lineage>
</organism>
<feature type="chain" id="PRO_5015537024" evidence="1">
    <location>
        <begin position="28"/>
        <end position="99"/>
    </location>
</feature>
<dbReference type="EMBL" id="PVSR01000017">
    <property type="protein sequence ID" value="PRW63246.1"/>
    <property type="molecule type" value="Genomic_DNA"/>
</dbReference>
<accession>A0A2T0GVV0</accession>
<gene>
    <name evidence="2" type="ORF">CEP50_11220</name>
</gene>
<name>A0A2T0GVV0_ACTMO</name>
<proteinExistence type="predicted"/>
<sequence>MISLRSSLPVRVLLVCVLLVFPGVAHAAVGDFTYANRDGHLIIFRNPEGCYDTSASGEMWNETNSSAKVYALPNCEGEILLVLGPGKRADIPGFRSVHF</sequence>
<dbReference type="AlphaFoldDB" id="A0A2T0GVV0"/>
<evidence type="ECO:0000313" key="2">
    <source>
        <dbReference type="EMBL" id="PRW63246.1"/>
    </source>
</evidence>
<protein>
    <submittedName>
        <fullName evidence="2">Uncharacterized protein</fullName>
    </submittedName>
</protein>
<feature type="signal peptide" evidence="1">
    <location>
        <begin position="1"/>
        <end position="27"/>
    </location>
</feature>
<dbReference type="Proteomes" id="UP000239352">
    <property type="component" value="Unassembled WGS sequence"/>
</dbReference>
<dbReference type="InParanoid" id="A0A2T0GVV0"/>
<comment type="caution">
    <text evidence="2">The sequence shown here is derived from an EMBL/GenBank/DDBJ whole genome shotgun (WGS) entry which is preliminary data.</text>
</comment>